<comment type="caution">
    <text evidence="4">The sequence shown here is derived from an EMBL/GenBank/DDBJ whole genome shotgun (WGS) entry which is preliminary data.</text>
</comment>
<evidence type="ECO:0000313" key="5">
    <source>
        <dbReference type="Proteomes" id="UP000325081"/>
    </source>
</evidence>
<feature type="transmembrane region" description="Helical" evidence="2">
    <location>
        <begin position="66"/>
        <end position="84"/>
    </location>
</feature>
<keyword evidence="2" id="KW-1133">Transmembrane helix</keyword>
<feature type="transmembrane region" description="Helical" evidence="2">
    <location>
        <begin position="90"/>
        <end position="112"/>
    </location>
</feature>
<sequence>MIGVGWFTVAMFTNNPLLDFGIDALYEYTHMPEWLDLLLVILYYVSLHFIASSWSKGRPLKLKNYTKQLIDGAFFLLCLGLVYFEPEEDWFAGAWSFGAYLHTVTVFGCLGYSRSFRFDDIFLAQLICRWVLVMSRGCSSHGKVLLLGVSLGLQLVKNFMREEFERGELEEKRFLMKNPRTCEDCHTTIKLISKITDREIVVS</sequence>
<reference evidence="5" key="1">
    <citation type="journal article" date="2019" name="Curr. Biol.">
        <title>Genome Sequence of Striga asiatica Provides Insight into the Evolution of Plant Parasitism.</title>
        <authorList>
            <person name="Yoshida S."/>
            <person name="Kim S."/>
            <person name="Wafula E.K."/>
            <person name="Tanskanen J."/>
            <person name="Kim Y.M."/>
            <person name="Honaas L."/>
            <person name="Yang Z."/>
            <person name="Spallek T."/>
            <person name="Conn C.E."/>
            <person name="Ichihashi Y."/>
            <person name="Cheong K."/>
            <person name="Cui S."/>
            <person name="Der J.P."/>
            <person name="Gundlach H."/>
            <person name="Jiao Y."/>
            <person name="Hori C."/>
            <person name="Ishida J.K."/>
            <person name="Kasahara H."/>
            <person name="Kiba T."/>
            <person name="Kim M.S."/>
            <person name="Koo N."/>
            <person name="Laohavisit A."/>
            <person name="Lee Y.H."/>
            <person name="Lumba S."/>
            <person name="McCourt P."/>
            <person name="Mortimer J.C."/>
            <person name="Mutuku J.M."/>
            <person name="Nomura T."/>
            <person name="Sasaki-Sekimoto Y."/>
            <person name="Seto Y."/>
            <person name="Wang Y."/>
            <person name="Wakatake T."/>
            <person name="Sakakibara H."/>
            <person name="Demura T."/>
            <person name="Yamaguchi S."/>
            <person name="Yoneyama K."/>
            <person name="Manabe R.I."/>
            <person name="Nelson D.C."/>
            <person name="Schulman A.H."/>
            <person name="Timko M.P."/>
            <person name="dePamphilis C.W."/>
            <person name="Choi D."/>
            <person name="Shirasu K."/>
        </authorList>
    </citation>
    <scope>NUCLEOTIDE SEQUENCE [LARGE SCALE GENOMIC DNA]</scope>
    <source>
        <strain evidence="5">cv. UVA1</strain>
    </source>
</reference>
<dbReference type="Proteomes" id="UP000325081">
    <property type="component" value="Unassembled WGS sequence"/>
</dbReference>
<dbReference type="Pfam" id="PF14432">
    <property type="entry name" value="DYW_deaminase"/>
    <property type="match status" value="1"/>
</dbReference>
<proteinExistence type="inferred from homology"/>
<dbReference type="GO" id="GO:0008270">
    <property type="term" value="F:zinc ion binding"/>
    <property type="evidence" value="ECO:0007669"/>
    <property type="project" value="InterPro"/>
</dbReference>
<evidence type="ECO:0000256" key="2">
    <source>
        <dbReference type="SAM" id="Phobius"/>
    </source>
</evidence>
<protein>
    <submittedName>
        <fullName evidence="4">Pentatricopeptide repeat (PPR) superfamily protein</fullName>
    </submittedName>
</protein>
<evidence type="ECO:0000256" key="1">
    <source>
        <dbReference type="ARBA" id="ARBA00006643"/>
    </source>
</evidence>
<keyword evidence="2" id="KW-0472">Membrane</keyword>
<evidence type="ECO:0000259" key="3">
    <source>
        <dbReference type="Pfam" id="PF14432"/>
    </source>
</evidence>
<feature type="domain" description="DYW" evidence="3">
    <location>
        <begin position="175"/>
        <end position="202"/>
    </location>
</feature>
<dbReference type="InterPro" id="IPR032867">
    <property type="entry name" value="DYW_dom"/>
</dbReference>
<feature type="transmembrane region" description="Helical" evidence="2">
    <location>
        <begin position="34"/>
        <end position="54"/>
    </location>
</feature>
<keyword evidence="2" id="KW-0812">Transmembrane</keyword>
<organism evidence="4 5">
    <name type="scientific">Striga asiatica</name>
    <name type="common">Asiatic witchweed</name>
    <name type="synonym">Buchnera asiatica</name>
    <dbReference type="NCBI Taxonomy" id="4170"/>
    <lineage>
        <taxon>Eukaryota</taxon>
        <taxon>Viridiplantae</taxon>
        <taxon>Streptophyta</taxon>
        <taxon>Embryophyta</taxon>
        <taxon>Tracheophyta</taxon>
        <taxon>Spermatophyta</taxon>
        <taxon>Magnoliopsida</taxon>
        <taxon>eudicotyledons</taxon>
        <taxon>Gunneridae</taxon>
        <taxon>Pentapetalae</taxon>
        <taxon>asterids</taxon>
        <taxon>lamiids</taxon>
        <taxon>Lamiales</taxon>
        <taxon>Orobanchaceae</taxon>
        <taxon>Buchnereae</taxon>
        <taxon>Striga</taxon>
    </lineage>
</organism>
<accession>A0A5A7P1U1</accession>
<keyword evidence="5" id="KW-1185">Reference proteome</keyword>
<gene>
    <name evidence="4" type="ORF">STAS_02235</name>
</gene>
<dbReference type="EMBL" id="BKCP01001113">
    <property type="protein sequence ID" value="GER26577.1"/>
    <property type="molecule type" value="Genomic_DNA"/>
</dbReference>
<evidence type="ECO:0000313" key="4">
    <source>
        <dbReference type="EMBL" id="GER26577.1"/>
    </source>
</evidence>
<comment type="similarity">
    <text evidence="1">Belongs to the PPR family. PCMP-H subfamily.</text>
</comment>
<dbReference type="AlphaFoldDB" id="A0A5A7P1U1"/>
<name>A0A5A7P1U1_STRAF</name>